<keyword evidence="4" id="KW-1185">Reference proteome</keyword>
<sequence>MKLQKRTWIAVGTMAALGIGAGSAVAAPMLNATEAPAGVTGTPASSSASDSANSPSSADSPATAASASSPATANSP</sequence>
<feature type="signal peptide" evidence="2">
    <location>
        <begin position="1"/>
        <end position="26"/>
    </location>
</feature>
<dbReference type="Proteomes" id="UP000294739">
    <property type="component" value="Unassembled WGS sequence"/>
</dbReference>
<proteinExistence type="predicted"/>
<name>A0A4R5DIK0_9ACTN</name>
<dbReference type="EMBL" id="SMKZ01000009">
    <property type="protein sequence ID" value="TDE11771.1"/>
    <property type="molecule type" value="Genomic_DNA"/>
</dbReference>
<evidence type="ECO:0000313" key="3">
    <source>
        <dbReference type="EMBL" id="TDE11771.1"/>
    </source>
</evidence>
<feature type="non-terminal residue" evidence="3">
    <location>
        <position position="76"/>
    </location>
</feature>
<feature type="region of interest" description="Disordered" evidence="1">
    <location>
        <begin position="35"/>
        <end position="76"/>
    </location>
</feature>
<protein>
    <submittedName>
        <fullName evidence="3">Uncharacterized protein</fullName>
    </submittedName>
</protein>
<evidence type="ECO:0000256" key="1">
    <source>
        <dbReference type="SAM" id="MobiDB-lite"/>
    </source>
</evidence>
<keyword evidence="2" id="KW-0732">Signal</keyword>
<reference evidence="3 4" key="1">
    <citation type="submission" date="2019-03" db="EMBL/GenBank/DDBJ databases">
        <title>Draft genome sequences of novel Actinobacteria.</title>
        <authorList>
            <person name="Sahin N."/>
            <person name="Ay H."/>
            <person name="Saygin H."/>
        </authorList>
    </citation>
    <scope>NUCLEOTIDE SEQUENCE [LARGE SCALE GENOMIC DNA]</scope>
    <source>
        <strain evidence="3 4">5K138</strain>
    </source>
</reference>
<feature type="chain" id="PRO_5020367038" evidence="2">
    <location>
        <begin position="27"/>
        <end position="76"/>
    </location>
</feature>
<accession>A0A4R5DIK0</accession>
<evidence type="ECO:0000256" key="2">
    <source>
        <dbReference type="SAM" id="SignalP"/>
    </source>
</evidence>
<feature type="compositionally biased region" description="Low complexity" evidence="1">
    <location>
        <begin position="43"/>
        <end position="76"/>
    </location>
</feature>
<dbReference type="AlphaFoldDB" id="A0A4R5DIK0"/>
<organism evidence="3 4">
    <name type="scientific">Jiangella asiatica</name>
    <dbReference type="NCBI Taxonomy" id="2530372"/>
    <lineage>
        <taxon>Bacteria</taxon>
        <taxon>Bacillati</taxon>
        <taxon>Actinomycetota</taxon>
        <taxon>Actinomycetes</taxon>
        <taxon>Jiangellales</taxon>
        <taxon>Jiangellaceae</taxon>
        <taxon>Jiangella</taxon>
    </lineage>
</organism>
<evidence type="ECO:0000313" key="4">
    <source>
        <dbReference type="Proteomes" id="UP000294739"/>
    </source>
</evidence>
<dbReference type="InParanoid" id="A0A4R5DIK0"/>
<comment type="caution">
    <text evidence="3">The sequence shown here is derived from an EMBL/GenBank/DDBJ whole genome shotgun (WGS) entry which is preliminary data.</text>
</comment>
<gene>
    <name evidence="3" type="ORF">E1269_08370</name>
</gene>